<keyword evidence="2 7" id="KW-0813">Transport</keyword>
<dbReference type="InterPro" id="IPR000515">
    <property type="entry name" value="MetI-like"/>
</dbReference>
<feature type="transmembrane region" description="Helical" evidence="7">
    <location>
        <begin position="109"/>
        <end position="132"/>
    </location>
</feature>
<dbReference type="EMBL" id="VFOW01000001">
    <property type="protein sequence ID" value="TQL78095.1"/>
    <property type="molecule type" value="Genomic_DNA"/>
</dbReference>
<dbReference type="InterPro" id="IPR035906">
    <property type="entry name" value="MetI-like_sf"/>
</dbReference>
<feature type="transmembrane region" description="Helical" evidence="7">
    <location>
        <begin position="189"/>
        <end position="208"/>
    </location>
</feature>
<sequence>MNVLRAIAHNRVLRRIAAALLTLFGVAVVVFIMLRAIPGDQITANLGTEAAGLTPAQRDSLTRYYGLDQPLVGQFFSWLGNVVTGNLGFSARAQQSVLDLTLSSLPVTFQLAAMSIVFALVIGIPLGMLAASRPDSLRDGFGQLVGLAGLSIPAFLLATTLMSVLATSWGFNPNGQGFASLADDPLLNLQQMLLPSLVLGFGIAAPIMRTTRTAVLEVRSDDFVRTARAKGVPPRRLQFKHVLGNALVPIVTMTGLQFGYLLGGAVVVEQVFSIPGIGRQVLLGIQQKEYALVQSSVLVIALAFVIVNLLTDLLYRAIDPRVRA</sequence>
<dbReference type="GO" id="GO:0055085">
    <property type="term" value="P:transmembrane transport"/>
    <property type="evidence" value="ECO:0007669"/>
    <property type="project" value="InterPro"/>
</dbReference>
<proteinExistence type="inferred from homology"/>
<dbReference type="CDD" id="cd06261">
    <property type="entry name" value="TM_PBP2"/>
    <property type="match status" value="1"/>
</dbReference>
<dbReference type="Gene3D" id="1.10.3720.10">
    <property type="entry name" value="MetI-like"/>
    <property type="match status" value="1"/>
</dbReference>
<dbReference type="RefSeq" id="WP_211347751.1">
    <property type="nucleotide sequence ID" value="NZ_JBHTGS010000001.1"/>
</dbReference>
<evidence type="ECO:0000313" key="9">
    <source>
        <dbReference type="EMBL" id="TQL78095.1"/>
    </source>
</evidence>
<feature type="transmembrane region" description="Helical" evidence="7">
    <location>
        <begin position="144"/>
        <end position="169"/>
    </location>
</feature>
<evidence type="ECO:0000256" key="6">
    <source>
        <dbReference type="ARBA" id="ARBA00023136"/>
    </source>
</evidence>
<evidence type="ECO:0000313" key="10">
    <source>
        <dbReference type="Proteomes" id="UP000317043"/>
    </source>
</evidence>
<accession>A0A543AZT0</accession>
<evidence type="ECO:0000256" key="3">
    <source>
        <dbReference type="ARBA" id="ARBA00022475"/>
    </source>
</evidence>
<comment type="similarity">
    <text evidence="7">Belongs to the binding-protein-dependent transport system permease family.</text>
</comment>
<evidence type="ECO:0000256" key="4">
    <source>
        <dbReference type="ARBA" id="ARBA00022692"/>
    </source>
</evidence>
<name>A0A543AZT0_9ACTN</name>
<evidence type="ECO:0000256" key="2">
    <source>
        <dbReference type="ARBA" id="ARBA00022448"/>
    </source>
</evidence>
<keyword evidence="6 7" id="KW-0472">Membrane</keyword>
<feature type="transmembrane region" description="Helical" evidence="7">
    <location>
        <begin position="242"/>
        <end position="262"/>
    </location>
</feature>
<organism evidence="9 10">
    <name type="scientific">Stackebrandtia endophytica</name>
    <dbReference type="NCBI Taxonomy" id="1496996"/>
    <lineage>
        <taxon>Bacteria</taxon>
        <taxon>Bacillati</taxon>
        <taxon>Actinomycetota</taxon>
        <taxon>Actinomycetes</taxon>
        <taxon>Glycomycetales</taxon>
        <taxon>Glycomycetaceae</taxon>
        <taxon>Stackebrandtia</taxon>
    </lineage>
</organism>
<keyword evidence="3" id="KW-1003">Cell membrane</keyword>
<evidence type="ECO:0000256" key="7">
    <source>
        <dbReference type="RuleBase" id="RU363032"/>
    </source>
</evidence>
<keyword evidence="5 7" id="KW-1133">Transmembrane helix</keyword>
<gene>
    <name evidence="9" type="ORF">FB566_3672</name>
</gene>
<evidence type="ECO:0000256" key="5">
    <source>
        <dbReference type="ARBA" id="ARBA00022989"/>
    </source>
</evidence>
<dbReference type="AlphaFoldDB" id="A0A543AZT0"/>
<dbReference type="PROSITE" id="PS50928">
    <property type="entry name" value="ABC_TM1"/>
    <property type="match status" value="1"/>
</dbReference>
<evidence type="ECO:0000256" key="1">
    <source>
        <dbReference type="ARBA" id="ARBA00004651"/>
    </source>
</evidence>
<comment type="subcellular location">
    <subcellularLocation>
        <location evidence="1 7">Cell membrane</location>
        <topology evidence="1 7">Multi-pass membrane protein</topology>
    </subcellularLocation>
</comment>
<dbReference type="InParanoid" id="A0A543AZT0"/>
<feature type="domain" description="ABC transmembrane type-1" evidence="8">
    <location>
        <begin position="105"/>
        <end position="311"/>
    </location>
</feature>
<feature type="transmembrane region" description="Helical" evidence="7">
    <location>
        <begin position="291"/>
        <end position="315"/>
    </location>
</feature>
<keyword evidence="4 7" id="KW-0812">Transmembrane</keyword>
<comment type="caution">
    <text evidence="9">The sequence shown here is derived from an EMBL/GenBank/DDBJ whole genome shotgun (WGS) entry which is preliminary data.</text>
</comment>
<protein>
    <submittedName>
        <fullName evidence="9">Peptide/nickel transport system permease protein</fullName>
    </submittedName>
</protein>
<dbReference type="PANTHER" id="PTHR43163">
    <property type="entry name" value="DIPEPTIDE TRANSPORT SYSTEM PERMEASE PROTEIN DPPB-RELATED"/>
    <property type="match status" value="1"/>
</dbReference>
<dbReference type="Pfam" id="PF00528">
    <property type="entry name" value="BPD_transp_1"/>
    <property type="match status" value="1"/>
</dbReference>
<dbReference type="SUPFAM" id="SSF161098">
    <property type="entry name" value="MetI-like"/>
    <property type="match status" value="1"/>
</dbReference>
<evidence type="ECO:0000259" key="8">
    <source>
        <dbReference type="PROSITE" id="PS50928"/>
    </source>
</evidence>
<feature type="transmembrane region" description="Helical" evidence="7">
    <location>
        <begin position="12"/>
        <end position="37"/>
    </location>
</feature>
<keyword evidence="10" id="KW-1185">Reference proteome</keyword>
<dbReference type="GO" id="GO:0005886">
    <property type="term" value="C:plasma membrane"/>
    <property type="evidence" value="ECO:0007669"/>
    <property type="project" value="UniProtKB-SubCell"/>
</dbReference>
<dbReference type="Pfam" id="PF19300">
    <property type="entry name" value="BPD_transp_1_N"/>
    <property type="match status" value="1"/>
</dbReference>
<dbReference type="Proteomes" id="UP000317043">
    <property type="component" value="Unassembled WGS sequence"/>
</dbReference>
<dbReference type="PANTHER" id="PTHR43163:SF6">
    <property type="entry name" value="DIPEPTIDE TRANSPORT SYSTEM PERMEASE PROTEIN DPPB-RELATED"/>
    <property type="match status" value="1"/>
</dbReference>
<dbReference type="InterPro" id="IPR045621">
    <property type="entry name" value="BPD_transp_1_N"/>
</dbReference>
<reference evidence="9 10" key="1">
    <citation type="submission" date="2019-06" db="EMBL/GenBank/DDBJ databases">
        <title>Sequencing the genomes of 1000 actinobacteria strains.</title>
        <authorList>
            <person name="Klenk H.-P."/>
        </authorList>
    </citation>
    <scope>NUCLEOTIDE SEQUENCE [LARGE SCALE GENOMIC DNA]</scope>
    <source>
        <strain evidence="9 10">DSM 45928</strain>
    </source>
</reference>